<evidence type="ECO:0000313" key="4">
    <source>
        <dbReference type="Proteomes" id="UP000429523"/>
    </source>
</evidence>
<evidence type="ECO:0000256" key="1">
    <source>
        <dbReference type="SAM" id="MobiDB-lite"/>
    </source>
</evidence>
<dbReference type="EMBL" id="QXGD01002458">
    <property type="protein sequence ID" value="KAE9188370.1"/>
    <property type="molecule type" value="Genomic_DNA"/>
</dbReference>
<feature type="compositionally biased region" description="Basic and acidic residues" evidence="1">
    <location>
        <begin position="106"/>
        <end position="120"/>
    </location>
</feature>
<feature type="region of interest" description="Disordered" evidence="1">
    <location>
        <begin position="100"/>
        <end position="120"/>
    </location>
</feature>
<dbReference type="EMBL" id="QXGF01001064">
    <property type="protein sequence ID" value="KAE8932948.1"/>
    <property type="molecule type" value="Genomic_DNA"/>
</dbReference>
<gene>
    <name evidence="3" type="ORF">PF002_g25327</name>
    <name evidence="2" type="ORF">PF009_g17039</name>
</gene>
<dbReference type="Proteomes" id="UP000440367">
    <property type="component" value="Unassembled WGS sequence"/>
</dbReference>
<proteinExistence type="predicted"/>
<dbReference type="Proteomes" id="UP000429523">
    <property type="component" value="Unassembled WGS sequence"/>
</dbReference>
<comment type="caution">
    <text evidence="2">The sequence shown here is derived from an EMBL/GenBank/DDBJ whole genome shotgun (WGS) entry which is preliminary data.</text>
</comment>
<name>A0A6A3ESE5_9STRA</name>
<organism evidence="2 4">
    <name type="scientific">Phytophthora fragariae</name>
    <dbReference type="NCBI Taxonomy" id="53985"/>
    <lineage>
        <taxon>Eukaryota</taxon>
        <taxon>Sar</taxon>
        <taxon>Stramenopiles</taxon>
        <taxon>Oomycota</taxon>
        <taxon>Peronosporomycetes</taxon>
        <taxon>Peronosporales</taxon>
        <taxon>Peronosporaceae</taxon>
        <taxon>Phytophthora</taxon>
    </lineage>
</organism>
<evidence type="ECO:0000313" key="5">
    <source>
        <dbReference type="Proteomes" id="UP000440367"/>
    </source>
</evidence>
<dbReference type="AlphaFoldDB" id="A0A6A3ESE5"/>
<sequence length="380" mass="41847">MSCRFMRLSCRDEDHPLFRRESNRERGVKLLRCFPHCCPEHARRSYCGCSVYVLVTFASSVSAAELDDIVVCARFEPSRVAPRGPTRLGNLAGLSLGAGGSAAEDQVGHGHGETGDERRLEDERRLGVGESVALPASLFSPSGRRSSMESVWIRADRESDARQRAFPKNSVLYVVNNCRFPKWYYSYDSSATPAQRDMTHRFVAYVLQLSGGASKLQQYQPQQQQEVQLALCQHPEKPRTGQRAVVLASHASPSFLLISFRRSGSAIVAGNAAAALSAVGSLRDNVKPTTSSKMSPLAFVSAHHDSASFQNITRDQRHEQQQRFSTAGAQRRGDSPASARIGNCSREERDAKEPAACCGPQVDDTLWQQRIDADFGEKGQ</sequence>
<evidence type="ECO:0000313" key="3">
    <source>
        <dbReference type="EMBL" id="KAE9188370.1"/>
    </source>
</evidence>
<feature type="region of interest" description="Disordered" evidence="1">
    <location>
        <begin position="319"/>
        <end position="362"/>
    </location>
</feature>
<accession>A0A6A3ESE5</accession>
<protein>
    <submittedName>
        <fullName evidence="2">Uncharacterized protein</fullName>
    </submittedName>
</protein>
<reference evidence="4 5" key="1">
    <citation type="submission" date="2018-08" db="EMBL/GenBank/DDBJ databases">
        <title>Genomic investigation of the strawberry pathogen Phytophthora fragariae indicates pathogenicity is determined by transcriptional variation in three key races.</title>
        <authorList>
            <person name="Adams T.M."/>
            <person name="Armitage A.D."/>
            <person name="Sobczyk M.K."/>
            <person name="Bates H.J."/>
            <person name="Dunwell J.M."/>
            <person name="Nellist C.F."/>
            <person name="Harrison R.J."/>
        </authorList>
    </citation>
    <scope>NUCLEOTIDE SEQUENCE [LARGE SCALE GENOMIC DNA]</scope>
    <source>
        <strain evidence="3 5">BC-1</strain>
        <strain evidence="2 4">NOV-9</strain>
    </source>
</reference>
<evidence type="ECO:0000313" key="2">
    <source>
        <dbReference type="EMBL" id="KAE8932948.1"/>
    </source>
</evidence>